<comment type="caution">
    <text evidence="1">The sequence shown here is derived from an EMBL/GenBank/DDBJ whole genome shotgun (WGS) entry which is preliminary data.</text>
</comment>
<evidence type="ECO:0000313" key="1">
    <source>
        <dbReference type="EMBL" id="MCI2285145.1"/>
    </source>
</evidence>
<sequence>MNTVITDWFVVSVYDENLLIGKVLYGTVIDDSSCRYLKGDYVCTSAITAFNLETKLVKTQTGSLYQILDNGQYDDIQLSEFELLRQGCSPQEIKAFRSAPRHKFH</sequence>
<dbReference type="EMBL" id="JAKKSL010000004">
    <property type="protein sequence ID" value="MCI2285145.1"/>
    <property type="molecule type" value="Genomic_DNA"/>
</dbReference>
<reference evidence="1" key="1">
    <citation type="submission" date="2022-01" db="EMBL/GenBank/DDBJ databases">
        <title>Colwellia maritima, isolated from seawater.</title>
        <authorList>
            <person name="Kristyanto S."/>
            <person name="Jung J."/>
            <person name="Jeon C.O."/>
        </authorList>
    </citation>
    <scope>NUCLEOTIDE SEQUENCE</scope>
    <source>
        <strain evidence="1">MSW7</strain>
    </source>
</reference>
<keyword evidence="2" id="KW-1185">Reference proteome</keyword>
<proteinExistence type="predicted"/>
<dbReference type="RefSeq" id="WP_242287858.1">
    <property type="nucleotide sequence ID" value="NZ_JAKKSL010000004.1"/>
</dbReference>
<accession>A0ABS9X4G6</accession>
<gene>
    <name evidence="1" type="ORF">L3081_19345</name>
</gene>
<protein>
    <submittedName>
        <fullName evidence="1">Uncharacterized protein</fullName>
    </submittedName>
</protein>
<name>A0ABS9X4G6_9GAMM</name>
<dbReference type="Proteomes" id="UP001139646">
    <property type="component" value="Unassembled WGS sequence"/>
</dbReference>
<organism evidence="1 2">
    <name type="scientific">Colwellia maritima</name>
    <dbReference type="NCBI Taxonomy" id="2912588"/>
    <lineage>
        <taxon>Bacteria</taxon>
        <taxon>Pseudomonadati</taxon>
        <taxon>Pseudomonadota</taxon>
        <taxon>Gammaproteobacteria</taxon>
        <taxon>Alteromonadales</taxon>
        <taxon>Colwelliaceae</taxon>
        <taxon>Colwellia</taxon>
    </lineage>
</organism>
<evidence type="ECO:0000313" key="2">
    <source>
        <dbReference type="Proteomes" id="UP001139646"/>
    </source>
</evidence>